<dbReference type="FunFam" id="1.20.1250.20:FF:000003">
    <property type="entry name" value="Solute carrier family 17 member 3"/>
    <property type="match status" value="1"/>
</dbReference>
<dbReference type="Pfam" id="PF07690">
    <property type="entry name" value="MFS_1"/>
    <property type="match status" value="1"/>
</dbReference>
<dbReference type="GO" id="GO:0005313">
    <property type="term" value="F:L-glutamate transmembrane transporter activity"/>
    <property type="evidence" value="ECO:0007669"/>
    <property type="project" value="TreeGrafter"/>
</dbReference>
<evidence type="ECO:0000256" key="5">
    <source>
        <dbReference type="ARBA" id="ARBA00022989"/>
    </source>
</evidence>
<feature type="compositionally biased region" description="Polar residues" evidence="7">
    <location>
        <begin position="527"/>
        <end position="548"/>
    </location>
</feature>
<dbReference type="GO" id="GO:0015293">
    <property type="term" value="F:symporter activity"/>
    <property type="evidence" value="ECO:0007669"/>
    <property type="project" value="UniProtKB-KW"/>
</dbReference>
<reference evidence="9" key="1">
    <citation type="submission" date="2019-05" db="EMBL/GenBank/DDBJ databases">
        <title>Annotation for the trematode Fasciolopsis buski.</title>
        <authorList>
            <person name="Choi Y.-J."/>
        </authorList>
    </citation>
    <scope>NUCLEOTIDE SEQUENCE</scope>
    <source>
        <strain evidence="9">HT</strain>
        <tissue evidence="9">Whole worm</tissue>
    </source>
</reference>
<evidence type="ECO:0000256" key="4">
    <source>
        <dbReference type="ARBA" id="ARBA00022847"/>
    </source>
</evidence>
<dbReference type="GO" id="GO:0050803">
    <property type="term" value="P:regulation of synapse structure or activity"/>
    <property type="evidence" value="ECO:0007669"/>
    <property type="project" value="TreeGrafter"/>
</dbReference>
<protein>
    <submittedName>
        <fullName evidence="9">Vesicular glutamate transporter 1</fullName>
    </submittedName>
</protein>
<evidence type="ECO:0000313" key="10">
    <source>
        <dbReference type="Proteomes" id="UP000728185"/>
    </source>
</evidence>
<feature type="transmembrane region" description="Helical" evidence="8">
    <location>
        <begin position="180"/>
        <end position="198"/>
    </location>
</feature>
<keyword evidence="4" id="KW-0769">Symport</keyword>
<accession>A0A8E0RY94</accession>
<feature type="transmembrane region" description="Helical" evidence="8">
    <location>
        <begin position="433"/>
        <end position="453"/>
    </location>
</feature>
<evidence type="ECO:0000313" key="9">
    <source>
        <dbReference type="EMBL" id="KAA0195279.1"/>
    </source>
</evidence>
<feature type="compositionally biased region" description="Polar residues" evidence="7">
    <location>
        <begin position="575"/>
        <end position="603"/>
    </location>
</feature>
<evidence type="ECO:0000256" key="8">
    <source>
        <dbReference type="SAM" id="Phobius"/>
    </source>
</evidence>
<dbReference type="EMBL" id="LUCM01003808">
    <property type="protein sequence ID" value="KAA0195279.1"/>
    <property type="molecule type" value="Genomic_DNA"/>
</dbReference>
<dbReference type="InterPro" id="IPR011701">
    <property type="entry name" value="MFS"/>
</dbReference>
<dbReference type="GO" id="GO:0035249">
    <property type="term" value="P:synaptic transmission, glutamatergic"/>
    <property type="evidence" value="ECO:0007669"/>
    <property type="project" value="TreeGrafter"/>
</dbReference>
<organism evidence="9 10">
    <name type="scientific">Fasciolopsis buskii</name>
    <dbReference type="NCBI Taxonomy" id="27845"/>
    <lineage>
        <taxon>Eukaryota</taxon>
        <taxon>Metazoa</taxon>
        <taxon>Spiralia</taxon>
        <taxon>Lophotrochozoa</taxon>
        <taxon>Platyhelminthes</taxon>
        <taxon>Trematoda</taxon>
        <taxon>Digenea</taxon>
        <taxon>Plagiorchiida</taxon>
        <taxon>Echinostomata</taxon>
        <taxon>Echinostomatoidea</taxon>
        <taxon>Fasciolidae</taxon>
        <taxon>Fasciolopsis</taxon>
    </lineage>
</organism>
<proteinExistence type="predicted"/>
<feature type="transmembrane region" description="Helical" evidence="8">
    <location>
        <begin position="376"/>
        <end position="394"/>
    </location>
</feature>
<dbReference type="GO" id="GO:0030672">
    <property type="term" value="C:synaptic vesicle membrane"/>
    <property type="evidence" value="ECO:0007669"/>
    <property type="project" value="TreeGrafter"/>
</dbReference>
<name>A0A8E0RY94_9TREM</name>
<dbReference type="GO" id="GO:0005326">
    <property type="term" value="F:neurotransmitter transmembrane transporter activity"/>
    <property type="evidence" value="ECO:0007669"/>
    <property type="project" value="TreeGrafter"/>
</dbReference>
<keyword evidence="2" id="KW-0813">Transport</keyword>
<dbReference type="PANTHER" id="PTHR11662:SF456">
    <property type="entry name" value="VESICULAR GLUTAMATE TRANSPORTER, ISOFORM A"/>
    <property type="match status" value="1"/>
</dbReference>
<gene>
    <name evidence="9" type="ORF">FBUS_01105</name>
</gene>
<dbReference type="InterPro" id="IPR050382">
    <property type="entry name" value="MFS_Na/Anion_cotransporter"/>
</dbReference>
<dbReference type="Gene3D" id="1.20.1250.20">
    <property type="entry name" value="MFS general substrate transporter like domains"/>
    <property type="match status" value="2"/>
</dbReference>
<dbReference type="GO" id="GO:0060076">
    <property type="term" value="C:excitatory synapse"/>
    <property type="evidence" value="ECO:0007669"/>
    <property type="project" value="TreeGrafter"/>
</dbReference>
<keyword evidence="3 8" id="KW-0812">Transmembrane</keyword>
<comment type="subcellular location">
    <subcellularLocation>
        <location evidence="1">Membrane</location>
        <topology evidence="1">Multi-pass membrane protein</topology>
    </subcellularLocation>
</comment>
<feature type="transmembrane region" description="Helical" evidence="8">
    <location>
        <begin position="58"/>
        <end position="80"/>
    </location>
</feature>
<feature type="transmembrane region" description="Helical" evidence="8">
    <location>
        <begin position="284"/>
        <end position="303"/>
    </location>
</feature>
<keyword evidence="6 8" id="KW-0472">Membrane</keyword>
<evidence type="ECO:0000256" key="3">
    <source>
        <dbReference type="ARBA" id="ARBA00022692"/>
    </source>
</evidence>
<feature type="transmembrane region" description="Helical" evidence="8">
    <location>
        <begin position="240"/>
        <end position="263"/>
    </location>
</feature>
<dbReference type="OrthoDB" id="2985014at2759"/>
<dbReference type="InterPro" id="IPR036259">
    <property type="entry name" value="MFS_trans_sf"/>
</dbReference>
<evidence type="ECO:0000256" key="6">
    <source>
        <dbReference type="ARBA" id="ARBA00023136"/>
    </source>
</evidence>
<feature type="transmembrane region" description="Helical" evidence="8">
    <location>
        <begin position="337"/>
        <end position="355"/>
    </location>
</feature>
<dbReference type="Proteomes" id="UP000728185">
    <property type="component" value="Unassembled WGS sequence"/>
</dbReference>
<evidence type="ECO:0000256" key="7">
    <source>
        <dbReference type="SAM" id="MobiDB-lite"/>
    </source>
</evidence>
<keyword evidence="10" id="KW-1185">Reference proteome</keyword>
<comment type="caution">
    <text evidence="9">The sequence shown here is derived from an EMBL/GenBank/DDBJ whole genome shotgun (WGS) entry which is preliminary data.</text>
</comment>
<dbReference type="GO" id="GO:0098700">
    <property type="term" value="P:neurotransmitter loading into synaptic vesicle"/>
    <property type="evidence" value="ECO:0007669"/>
    <property type="project" value="TreeGrafter"/>
</dbReference>
<dbReference type="PANTHER" id="PTHR11662">
    <property type="entry name" value="SOLUTE CARRIER FAMILY 17"/>
    <property type="match status" value="1"/>
</dbReference>
<keyword evidence="5 8" id="KW-1133">Transmembrane helix</keyword>
<dbReference type="SUPFAM" id="SSF103473">
    <property type="entry name" value="MFS general substrate transporter"/>
    <property type="match status" value="1"/>
</dbReference>
<evidence type="ECO:0000256" key="2">
    <source>
        <dbReference type="ARBA" id="ARBA00022448"/>
    </source>
</evidence>
<dbReference type="AlphaFoldDB" id="A0A8E0RY94"/>
<evidence type="ECO:0000256" key="1">
    <source>
        <dbReference type="ARBA" id="ARBA00004141"/>
    </source>
</evidence>
<dbReference type="FunFam" id="1.20.1250.20:FF:001045">
    <property type="entry name" value="Solute carrier family 17 (sodium phosphate), member 3"/>
    <property type="match status" value="1"/>
</dbReference>
<feature type="transmembrane region" description="Helical" evidence="8">
    <location>
        <begin position="465"/>
        <end position="486"/>
    </location>
</feature>
<sequence length="610" mass="66193">MLKSSEANYGQMGEAAEPMMNPDGTPVMKEQKTYQDDTCKGKCLYYACCRCSKRYYTAWLSSLGFMITFGIRCNMAWAMLSMQSRHKNLTQHLHMAHGSHHLAPPNSTVHHSTAHLSGNGIHSDPGHVVDLAGILNVTTKPDFFWTAGERGLVDSSFFYGYLITQIPGGVIAAKFPANKLFGIAVGGSALLNLFLPSACRAHYGLVMAIRCMQGLVEGTSYPACHGIWRYWAPPLERSRLATIAFCGSYAGAVLGLSLSGLLAEKLGWQAPFYTYGKPSTMNCTCQHLFNECIVGLLWFFWWWRVTYERPSLHPTISEAERNYIETSLGESPNIVESTGSLAALPHLVMAVIVPLGGQLADRLRKNTMSTTAVRKLFNCGGFGMEAVFLLGVGYSKHITPALVCLVLAVGFSGFAISGYNVNHLDIAPRYASILMGLSNGVGTISGMVCPLTTELLTKGERKEGWATVFLIASLVHFTGVIFYGIFASGEKQPWASAPEEAMSNWQPPTDLPPEMTHTDYGYFEGDNPSQTQSKRLPGSVTTKATAPTPQAYDQYGATPSNGYGYNQGGEEPGVQGSTVSRTYGQTFGYNQGSNGTGLGSSASDPYHQGY</sequence>
<feature type="region of interest" description="Disordered" evidence="7">
    <location>
        <begin position="497"/>
        <end position="610"/>
    </location>
</feature>
<feature type="transmembrane region" description="Helical" evidence="8">
    <location>
        <begin position="400"/>
        <end position="421"/>
    </location>
</feature>